<name>A0A1H9WL47_9RHOB</name>
<dbReference type="Proteomes" id="UP000198885">
    <property type="component" value="Unassembled WGS sequence"/>
</dbReference>
<dbReference type="AlphaFoldDB" id="A0A1H9WL47"/>
<sequence>MSVGYTSYGSPQNRMVGVDDPTLVDWRDATYDFDVAPRTGWLWSYFDDDPTNNGTRGEATQALLFTPLARGEKLIQGFDPDSHVLRFDLFGDYFGRPFVKIDSSDDFSTLLQTVADTGRGDSYVTVHQGDIIVRIDGDDCGLGDLRLTFDDLAGSVDLSGTLTVIDFDDFALAHGAEASLIDLNGGSNVYAGFEWSQAGIFNPAGDSQLGYGPASQPNSAFIGEKDGVDRPEYDGYDAPAGSPMEIYSADAFTFVSAAFNAVSYDSALVTCNITVQAFVDGSGAAVGEITFTVDNQGTQDVIEFSDPLDAQRFENVNRLVIDSESYFGMDDFTFV</sequence>
<dbReference type="EMBL" id="FOGU01000011">
    <property type="protein sequence ID" value="SES34183.1"/>
    <property type="molecule type" value="Genomic_DNA"/>
</dbReference>
<dbReference type="OrthoDB" id="8482135at2"/>
<evidence type="ECO:0000313" key="2">
    <source>
        <dbReference type="Proteomes" id="UP000198885"/>
    </source>
</evidence>
<protein>
    <submittedName>
        <fullName evidence="1">Uncharacterized protein</fullName>
    </submittedName>
</protein>
<proteinExistence type="predicted"/>
<organism evidence="1 2">
    <name type="scientific">Tranquillimonas rosea</name>
    <dbReference type="NCBI Taxonomy" id="641238"/>
    <lineage>
        <taxon>Bacteria</taxon>
        <taxon>Pseudomonadati</taxon>
        <taxon>Pseudomonadota</taxon>
        <taxon>Alphaproteobacteria</taxon>
        <taxon>Rhodobacterales</taxon>
        <taxon>Roseobacteraceae</taxon>
        <taxon>Tranquillimonas</taxon>
    </lineage>
</organism>
<dbReference type="STRING" id="641238.SAMN04490244_11160"/>
<accession>A0A1H9WL47</accession>
<dbReference type="RefSeq" id="WP_092695667.1">
    <property type="nucleotide sequence ID" value="NZ_FOGU01000011.1"/>
</dbReference>
<keyword evidence="2" id="KW-1185">Reference proteome</keyword>
<gene>
    <name evidence="1" type="ORF">SAMN04490244_11160</name>
</gene>
<reference evidence="1 2" key="1">
    <citation type="submission" date="2016-10" db="EMBL/GenBank/DDBJ databases">
        <authorList>
            <person name="de Groot N.N."/>
        </authorList>
    </citation>
    <scope>NUCLEOTIDE SEQUENCE [LARGE SCALE GENOMIC DNA]</scope>
    <source>
        <strain evidence="1 2">DSM 23042</strain>
    </source>
</reference>
<evidence type="ECO:0000313" key="1">
    <source>
        <dbReference type="EMBL" id="SES34183.1"/>
    </source>
</evidence>